<dbReference type="GO" id="GO:0030894">
    <property type="term" value="C:replisome"/>
    <property type="evidence" value="ECO:0007669"/>
    <property type="project" value="TreeGrafter"/>
</dbReference>
<dbReference type="GO" id="GO:0006281">
    <property type="term" value="P:DNA repair"/>
    <property type="evidence" value="ECO:0007669"/>
    <property type="project" value="TreeGrafter"/>
</dbReference>
<protein>
    <recommendedName>
        <fullName evidence="9">DNA 3'-5' helicase</fullName>
        <ecNumber evidence="9">5.6.2.4</ecNumber>
    </recommendedName>
</protein>
<dbReference type="Gene3D" id="3.40.50.300">
    <property type="entry name" value="P-loop containing nucleotide triphosphate hydrolases"/>
    <property type="match status" value="2"/>
</dbReference>
<evidence type="ECO:0000256" key="4">
    <source>
        <dbReference type="ARBA" id="ARBA00022806"/>
    </source>
</evidence>
<keyword evidence="5" id="KW-0067">ATP-binding</keyword>
<proteinExistence type="inferred from homology"/>
<dbReference type="InterPro" id="IPR001650">
    <property type="entry name" value="Helicase_C-like"/>
</dbReference>
<feature type="domain" description="Helicase C-terminal" evidence="11">
    <location>
        <begin position="223"/>
        <end position="367"/>
    </location>
</feature>
<comment type="similarity">
    <text evidence="1">Belongs to the helicase family. RecQ subfamily.</text>
</comment>
<dbReference type="KEGG" id="mff:MFFC18_51170"/>
<keyword evidence="4 12" id="KW-0347">Helicase</keyword>
<evidence type="ECO:0000259" key="10">
    <source>
        <dbReference type="PROSITE" id="PS51192"/>
    </source>
</evidence>
<evidence type="ECO:0000256" key="3">
    <source>
        <dbReference type="ARBA" id="ARBA00022801"/>
    </source>
</evidence>
<dbReference type="SMART" id="SM00490">
    <property type="entry name" value="HELICc"/>
    <property type="match status" value="1"/>
</dbReference>
<dbReference type="GO" id="GO:0016787">
    <property type="term" value="F:hydrolase activity"/>
    <property type="evidence" value="ECO:0007669"/>
    <property type="project" value="UniProtKB-KW"/>
</dbReference>
<evidence type="ECO:0000313" key="12">
    <source>
        <dbReference type="EMBL" id="QEG25193.1"/>
    </source>
</evidence>
<evidence type="ECO:0000259" key="11">
    <source>
        <dbReference type="PROSITE" id="PS51194"/>
    </source>
</evidence>
<dbReference type="InterPro" id="IPR004589">
    <property type="entry name" value="DNA_helicase_ATP-dep_RecQ"/>
</dbReference>
<evidence type="ECO:0000256" key="9">
    <source>
        <dbReference type="ARBA" id="ARBA00034808"/>
    </source>
</evidence>
<dbReference type="GO" id="GO:0043138">
    <property type="term" value="F:3'-5' DNA helicase activity"/>
    <property type="evidence" value="ECO:0007669"/>
    <property type="project" value="UniProtKB-EC"/>
</dbReference>
<evidence type="ECO:0000256" key="6">
    <source>
        <dbReference type="ARBA" id="ARBA00023125"/>
    </source>
</evidence>
<name>A0A5B9PSI6_9BACT</name>
<evidence type="ECO:0000256" key="1">
    <source>
        <dbReference type="ARBA" id="ARBA00005446"/>
    </source>
</evidence>
<dbReference type="GO" id="GO:0006310">
    <property type="term" value="P:DNA recombination"/>
    <property type="evidence" value="ECO:0007669"/>
    <property type="project" value="InterPro"/>
</dbReference>
<dbReference type="InterPro" id="IPR011545">
    <property type="entry name" value="DEAD/DEAH_box_helicase_dom"/>
</dbReference>
<dbReference type="SMART" id="SM00487">
    <property type="entry name" value="DEXDc"/>
    <property type="match status" value="1"/>
</dbReference>
<dbReference type="NCBIfam" id="TIGR00614">
    <property type="entry name" value="recQ_fam"/>
    <property type="match status" value="1"/>
</dbReference>
<keyword evidence="13" id="KW-1185">Reference proteome</keyword>
<reference evidence="12 13" key="1">
    <citation type="submission" date="2019-08" db="EMBL/GenBank/DDBJ databases">
        <title>Deep-cultivation of Planctomycetes and their phenomic and genomic characterization uncovers novel biology.</title>
        <authorList>
            <person name="Wiegand S."/>
            <person name="Jogler M."/>
            <person name="Boedeker C."/>
            <person name="Pinto D."/>
            <person name="Vollmers J."/>
            <person name="Rivas-Marin E."/>
            <person name="Kohn T."/>
            <person name="Peeters S.H."/>
            <person name="Heuer A."/>
            <person name="Rast P."/>
            <person name="Oberbeckmann S."/>
            <person name="Bunk B."/>
            <person name="Jeske O."/>
            <person name="Meyerdierks A."/>
            <person name="Storesund J.E."/>
            <person name="Kallscheuer N."/>
            <person name="Luecker S."/>
            <person name="Lage O.M."/>
            <person name="Pohl T."/>
            <person name="Merkel B.J."/>
            <person name="Hornburger P."/>
            <person name="Mueller R.-W."/>
            <person name="Bruemmer F."/>
            <person name="Labrenz M."/>
            <person name="Spormann A.M."/>
            <person name="Op den Camp H."/>
            <person name="Overmann J."/>
            <person name="Amann R."/>
            <person name="Jetten M.S.M."/>
            <person name="Mascher T."/>
            <person name="Medema M.H."/>
            <person name="Devos D.P."/>
            <person name="Kaster A.-K."/>
            <person name="Ovreas L."/>
            <person name="Rohde M."/>
            <person name="Galperin M.Y."/>
            <person name="Jogler C."/>
        </authorList>
    </citation>
    <scope>NUCLEOTIDE SEQUENCE [LARGE SCALE GENOMIC DNA]</scope>
    <source>
        <strain evidence="12 13">FC18</strain>
    </source>
</reference>
<dbReference type="GO" id="GO:0043590">
    <property type="term" value="C:bacterial nucleoid"/>
    <property type="evidence" value="ECO:0007669"/>
    <property type="project" value="TreeGrafter"/>
</dbReference>
<dbReference type="FunFam" id="3.40.50.300:FF:001389">
    <property type="entry name" value="ATP-dependent DNA helicase RecQ"/>
    <property type="match status" value="1"/>
</dbReference>
<keyword evidence="6" id="KW-0238">DNA-binding</keyword>
<keyword evidence="3 12" id="KW-0378">Hydrolase</keyword>
<keyword evidence="2" id="KW-0547">Nucleotide-binding</keyword>
<dbReference type="PROSITE" id="PS51192">
    <property type="entry name" value="HELICASE_ATP_BIND_1"/>
    <property type="match status" value="1"/>
</dbReference>
<dbReference type="EMBL" id="CP042912">
    <property type="protein sequence ID" value="QEG25193.1"/>
    <property type="molecule type" value="Genomic_DNA"/>
</dbReference>
<evidence type="ECO:0000256" key="7">
    <source>
        <dbReference type="ARBA" id="ARBA00023235"/>
    </source>
</evidence>
<dbReference type="Pfam" id="PF00270">
    <property type="entry name" value="DEAD"/>
    <property type="match status" value="1"/>
</dbReference>
<dbReference type="SUPFAM" id="SSF52540">
    <property type="entry name" value="P-loop containing nucleoside triphosphate hydrolases"/>
    <property type="match status" value="1"/>
</dbReference>
<dbReference type="EC" id="5.6.2.4" evidence="9"/>
<dbReference type="GO" id="GO:0003677">
    <property type="term" value="F:DNA binding"/>
    <property type="evidence" value="ECO:0007669"/>
    <property type="project" value="UniProtKB-KW"/>
</dbReference>
<comment type="catalytic activity">
    <reaction evidence="8">
        <text>Couples ATP hydrolysis with the unwinding of duplex DNA by translocating in the 3'-5' direction.</text>
        <dbReference type="EC" id="5.6.2.4"/>
    </reaction>
</comment>
<evidence type="ECO:0000256" key="5">
    <source>
        <dbReference type="ARBA" id="ARBA00022840"/>
    </source>
</evidence>
<dbReference type="STRING" id="980251.GCA_001642875_03846"/>
<dbReference type="GO" id="GO:0009378">
    <property type="term" value="F:four-way junction helicase activity"/>
    <property type="evidence" value="ECO:0007669"/>
    <property type="project" value="TreeGrafter"/>
</dbReference>
<dbReference type="InterPro" id="IPR036388">
    <property type="entry name" value="WH-like_DNA-bd_sf"/>
</dbReference>
<dbReference type="GO" id="GO:0005737">
    <property type="term" value="C:cytoplasm"/>
    <property type="evidence" value="ECO:0007669"/>
    <property type="project" value="TreeGrafter"/>
</dbReference>
<organism evidence="12 13">
    <name type="scientific">Mariniblastus fucicola</name>
    <dbReference type="NCBI Taxonomy" id="980251"/>
    <lineage>
        <taxon>Bacteria</taxon>
        <taxon>Pseudomonadati</taxon>
        <taxon>Planctomycetota</taxon>
        <taxon>Planctomycetia</taxon>
        <taxon>Pirellulales</taxon>
        <taxon>Pirellulaceae</taxon>
        <taxon>Mariniblastus</taxon>
    </lineage>
</organism>
<evidence type="ECO:0000313" key="13">
    <source>
        <dbReference type="Proteomes" id="UP000322214"/>
    </source>
</evidence>
<evidence type="ECO:0000256" key="8">
    <source>
        <dbReference type="ARBA" id="ARBA00034617"/>
    </source>
</evidence>
<dbReference type="InterPro" id="IPR027417">
    <property type="entry name" value="P-loop_NTPase"/>
</dbReference>
<dbReference type="GO" id="GO:0005524">
    <property type="term" value="F:ATP binding"/>
    <property type="evidence" value="ECO:0007669"/>
    <property type="project" value="UniProtKB-KW"/>
</dbReference>
<dbReference type="OrthoDB" id="9763310at2"/>
<dbReference type="Pfam" id="PF00271">
    <property type="entry name" value="Helicase_C"/>
    <property type="match status" value="1"/>
</dbReference>
<dbReference type="CDD" id="cd18018">
    <property type="entry name" value="DEXHc_RecQ4-like"/>
    <property type="match status" value="1"/>
</dbReference>
<dbReference type="InterPro" id="IPR014001">
    <property type="entry name" value="Helicase_ATP-bd"/>
</dbReference>
<evidence type="ECO:0000256" key="2">
    <source>
        <dbReference type="ARBA" id="ARBA00022741"/>
    </source>
</evidence>
<dbReference type="PANTHER" id="PTHR13710:SF105">
    <property type="entry name" value="ATP-DEPENDENT DNA HELICASE Q1"/>
    <property type="match status" value="1"/>
</dbReference>
<dbReference type="AlphaFoldDB" id="A0A5B9PSI6"/>
<dbReference type="Proteomes" id="UP000322214">
    <property type="component" value="Chromosome"/>
</dbReference>
<keyword evidence="7" id="KW-0413">Isomerase</keyword>
<feature type="domain" description="Helicase ATP-binding" evidence="10">
    <location>
        <begin position="29"/>
        <end position="197"/>
    </location>
</feature>
<dbReference type="Gene3D" id="1.10.10.10">
    <property type="entry name" value="Winged helix-like DNA-binding domain superfamily/Winged helix DNA-binding domain"/>
    <property type="match status" value="1"/>
</dbReference>
<dbReference type="PANTHER" id="PTHR13710">
    <property type="entry name" value="DNA HELICASE RECQ FAMILY MEMBER"/>
    <property type="match status" value="1"/>
</dbReference>
<gene>
    <name evidence="12" type="primary">recQ_3</name>
    <name evidence="12" type="ORF">MFFC18_51170</name>
</gene>
<sequence length="646" mass="72333">MPNSQTNPTDVLEEYFGFSEFKFGQQDVISRLLDGKSTLAVFPTGGGKSLCYQLPALMLDHLTIVVSPLIALMKDQIDQLHSKGICAIRLDSSLTLEEYRDSIAKIRSGEAKILYVAPERFFNERFRGSLGGTKVSLFAIDEAHCISQWGHNFRPDYLKMKGIAEKLSAERVLCLTATAAPPVQDDIRNTFNIAEEDAVCTPFFRPNLHIRSQVVTAEQRDSLLIEKLQNSEPGATIIYVTLQKTAESVANLCQSAGLNARAYHAGMDAETRSEIQEWFMQGESHIVVATIAFGMGIDKANIRYVYHYNPPKSIESYAQEIGRAGRDGNVSRCETILVPEDRITLENFVYGDTPTLPSIQTFVDEIAKQPDEFFISPTKLSNYCDIRSIVTQTLMTYLELDGYLASTSPRYDSYKFKPNVSGAELIGKFQGERQEFVRGLLSCSKKQRIWFTIDIGEAMKRLNCDRQRVIKALDFFAENDWIELKASGLVRGYRTLRSFDSNQSIAESFYEKVTSRETNEIDRTQKWFDLAAAKACQPGILSVHFGQPLSEPCGECSFCIGDGPFEIPEPSAAKIDESTLQTVRNLALEHPDALNTPRAIARFLCGIRSPALTRAKLSRHQSFGCCEEIPFGLIIQQVDSHFAAKQ</sequence>
<dbReference type="PROSITE" id="PS51194">
    <property type="entry name" value="HELICASE_CTER"/>
    <property type="match status" value="1"/>
</dbReference>
<accession>A0A5B9PSI6</accession>